<keyword evidence="2" id="KW-1185">Reference proteome</keyword>
<dbReference type="EMBL" id="KB445798">
    <property type="protein sequence ID" value="EMD36594.1"/>
    <property type="molecule type" value="Genomic_DNA"/>
</dbReference>
<proteinExistence type="predicted"/>
<accession>M2PK12</accession>
<evidence type="ECO:0000313" key="1">
    <source>
        <dbReference type="EMBL" id="EMD36594.1"/>
    </source>
</evidence>
<gene>
    <name evidence="1" type="ORF">CERSUDRAFT_95884</name>
</gene>
<dbReference type="Proteomes" id="UP000016930">
    <property type="component" value="Unassembled WGS sequence"/>
</dbReference>
<dbReference type="AlphaFoldDB" id="M2PK12"/>
<name>M2PK12_CERS8</name>
<dbReference type="HOGENOM" id="CLU_713711_0_0_1"/>
<evidence type="ECO:0000313" key="2">
    <source>
        <dbReference type="Proteomes" id="UP000016930"/>
    </source>
</evidence>
<protein>
    <submittedName>
        <fullName evidence="1">Uncharacterized protein</fullName>
    </submittedName>
</protein>
<sequence length="387" mass="43819">MAHWHRDNMYPNIASNSATFTFAPLPMASGGRSIGEALDQRWQHGGEYSSPVTHLLPFQQHGGIEQRLADNPRKHMVQRALNETQHSAAFTGMRPYLPHHPLTTRRDVNETQLHSDPLFEESVDIARHHNHLQPQHPQQVMPQYGGQYHVGTTKTKNTDSQNVIIMECNPSPSSPATEHQYSLHGRQGVMQSDSLAPQETTGYLSAYHPRMPIHYDPLEPNLPVEYASAMVHMPMQPPEYPAVPFSEVTRINIGKKQRSTRVNPRQKARPAGDKNAWGGRCLGCSKRNRKCERVKTEDQPPEPGARCRRCTANKICVYLAPFPNMEWKLVQPGWLVAPKFSVVPQTDLLDLPERVFTECLKGVSRHLRGVVHKHVTGSFVITWEDDD</sequence>
<organism evidence="1 2">
    <name type="scientific">Ceriporiopsis subvermispora (strain B)</name>
    <name type="common">White-rot fungus</name>
    <name type="synonym">Gelatoporia subvermispora</name>
    <dbReference type="NCBI Taxonomy" id="914234"/>
    <lineage>
        <taxon>Eukaryota</taxon>
        <taxon>Fungi</taxon>
        <taxon>Dikarya</taxon>
        <taxon>Basidiomycota</taxon>
        <taxon>Agaricomycotina</taxon>
        <taxon>Agaricomycetes</taxon>
        <taxon>Polyporales</taxon>
        <taxon>Gelatoporiaceae</taxon>
        <taxon>Gelatoporia</taxon>
    </lineage>
</organism>
<reference evidence="1 2" key="1">
    <citation type="journal article" date="2012" name="Proc. Natl. Acad. Sci. U.S.A.">
        <title>Comparative genomics of Ceriporiopsis subvermispora and Phanerochaete chrysosporium provide insight into selective ligninolysis.</title>
        <authorList>
            <person name="Fernandez-Fueyo E."/>
            <person name="Ruiz-Duenas F.J."/>
            <person name="Ferreira P."/>
            <person name="Floudas D."/>
            <person name="Hibbett D.S."/>
            <person name="Canessa P."/>
            <person name="Larrondo L.F."/>
            <person name="James T.Y."/>
            <person name="Seelenfreund D."/>
            <person name="Lobos S."/>
            <person name="Polanco R."/>
            <person name="Tello M."/>
            <person name="Honda Y."/>
            <person name="Watanabe T."/>
            <person name="Watanabe T."/>
            <person name="Ryu J.S."/>
            <person name="Kubicek C.P."/>
            <person name="Schmoll M."/>
            <person name="Gaskell J."/>
            <person name="Hammel K.E."/>
            <person name="St John F.J."/>
            <person name="Vanden Wymelenberg A."/>
            <person name="Sabat G."/>
            <person name="Splinter BonDurant S."/>
            <person name="Syed K."/>
            <person name="Yadav J.S."/>
            <person name="Doddapaneni H."/>
            <person name="Subramanian V."/>
            <person name="Lavin J.L."/>
            <person name="Oguiza J.A."/>
            <person name="Perez G."/>
            <person name="Pisabarro A.G."/>
            <person name="Ramirez L."/>
            <person name="Santoyo F."/>
            <person name="Master E."/>
            <person name="Coutinho P.M."/>
            <person name="Henrissat B."/>
            <person name="Lombard V."/>
            <person name="Magnuson J.K."/>
            <person name="Kuees U."/>
            <person name="Hori C."/>
            <person name="Igarashi K."/>
            <person name="Samejima M."/>
            <person name="Held B.W."/>
            <person name="Barry K.W."/>
            <person name="LaButti K.M."/>
            <person name="Lapidus A."/>
            <person name="Lindquist E.A."/>
            <person name="Lucas S.M."/>
            <person name="Riley R."/>
            <person name="Salamov A.A."/>
            <person name="Hoffmeister D."/>
            <person name="Schwenk D."/>
            <person name="Hadar Y."/>
            <person name="Yarden O."/>
            <person name="de Vries R.P."/>
            <person name="Wiebenga A."/>
            <person name="Stenlid J."/>
            <person name="Eastwood D."/>
            <person name="Grigoriev I.V."/>
            <person name="Berka R.M."/>
            <person name="Blanchette R.A."/>
            <person name="Kersten P."/>
            <person name="Martinez A.T."/>
            <person name="Vicuna R."/>
            <person name="Cullen D."/>
        </authorList>
    </citation>
    <scope>NUCLEOTIDE SEQUENCE [LARGE SCALE GENOMIC DNA]</scope>
    <source>
        <strain evidence="1 2">B</strain>
    </source>
</reference>